<proteinExistence type="predicted"/>
<evidence type="ECO:0000256" key="3">
    <source>
        <dbReference type="ARBA" id="ARBA00022833"/>
    </source>
</evidence>
<keyword evidence="6" id="KW-1185">Reference proteome</keyword>
<keyword evidence="3" id="KW-0862">Zinc</keyword>
<accession>A0A8K0KXG5</accession>
<evidence type="ECO:0000313" key="5">
    <source>
        <dbReference type="EMBL" id="KAG8625931.1"/>
    </source>
</evidence>
<evidence type="ECO:0000313" key="6">
    <source>
        <dbReference type="Proteomes" id="UP000809789"/>
    </source>
</evidence>
<reference evidence="5" key="1">
    <citation type="submission" date="2021-07" db="EMBL/GenBank/DDBJ databases">
        <title>Elsinoe batatas strain:CRI-CJ2 Genome sequencing and assembly.</title>
        <authorList>
            <person name="Huang L."/>
        </authorList>
    </citation>
    <scope>NUCLEOTIDE SEQUENCE</scope>
    <source>
        <strain evidence="5">CRI-CJ2</strain>
    </source>
</reference>
<dbReference type="InterPro" id="IPR002893">
    <property type="entry name" value="Znf_MYND"/>
</dbReference>
<evidence type="ECO:0000259" key="4">
    <source>
        <dbReference type="Pfam" id="PF01753"/>
    </source>
</evidence>
<comment type="caution">
    <text evidence="5">The sequence shown here is derived from an EMBL/GenBank/DDBJ whole genome shotgun (WGS) entry which is preliminary data.</text>
</comment>
<evidence type="ECO:0000256" key="2">
    <source>
        <dbReference type="ARBA" id="ARBA00022771"/>
    </source>
</evidence>
<dbReference type="GO" id="GO:0008270">
    <property type="term" value="F:zinc ion binding"/>
    <property type="evidence" value="ECO:0007669"/>
    <property type="project" value="UniProtKB-KW"/>
</dbReference>
<dbReference type="OrthoDB" id="432970at2759"/>
<dbReference type="Pfam" id="PF01753">
    <property type="entry name" value="zf-MYND"/>
    <property type="match status" value="1"/>
</dbReference>
<gene>
    <name evidence="5" type="ORF">KVT40_006332</name>
</gene>
<sequence>MSSARTVCGNQATQICGGFAGAPDAAYQGSMSVKYCGKECLQSAFPTHKTACKATRYPRATQLLCDSLKRMILIYHELDIGDAFQFIKKVGDKVHVRYSNPSLETASRKIRGGHGYILPEPDWSSLTLDDQEKLLSFDYSIERLAIVHHIAVDLLSDVVEGQKDGDMKVPDFIPRNLCLSVQKDNSDLEQAQERFHTVLHLTPKHNESAIADFCGGQYGHSEVVYSAKDYISTNSAKVIKTQTLDANLKRVLDSLDFAY</sequence>
<dbReference type="AlphaFoldDB" id="A0A8K0KXG5"/>
<keyword evidence="1" id="KW-0479">Metal-binding</keyword>
<organism evidence="5 6">
    <name type="scientific">Elsinoe batatas</name>
    <dbReference type="NCBI Taxonomy" id="2601811"/>
    <lineage>
        <taxon>Eukaryota</taxon>
        <taxon>Fungi</taxon>
        <taxon>Dikarya</taxon>
        <taxon>Ascomycota</taxon>
        <taxon>Pezizomycotina</taxon>
        <taxon>Dothideomycetes</taxon>
        <taxon>Dothideomycetidae</taxon>
        <taxon>Myriangiales</taxon>
        <taxon>Elsinoaceae</taxon>
        <taxon>Elsinoe</taxon>
    </lineage>
</organism>
<name>A0A8K0KXG5_9PEZI</name>
<dbReference type="EMBL" id="JAESVG020000007">
    <property type="protein sequence ID" value="KAG8625931.1"/>
    <property type="molecule type" value="Genomic_DNA"/>
</dbReference>
<dbReference type="Gene3D" id="6.10.140.2220">
    <property type="match status" value="1"/>
</dbReference>
<keyword evidence="2" id="KW-0863">Zinc-finger</keyword>
<feature type="domain" description="MYND-type" evidence="4">
    <location>
        <begin position="7"/>
        <end position="52"/>
    </location>
</feature>
<protein>
    <recommendedName>
        <fullName evidence="4">MYND-type domain-containing protein</fullName>
    </recommendedName>
</protein>
<dbReference type="Proteomes" id="UP000809789">
    <property type="component" value="Unassembled WGS sequence"/>
</dbReference>
<evidence type="ECO:0000256" key="1">
    <source>
        <dbReference type="ARBA" id="ARBA00022723"/>
    </source>
</evidence>